<dbReference type="InterPro" id="IPR049241">
    <property type="entry name" value="DUF6876"/>
</dbReference>
<sequence length="120" mass="13499">MTLTQAELDAFNGTDNIYQHSLGNIYYTDGVKYLATQGQAFWLLDAIASYQTPQLLSQQDLAEFQLWQLTVAPDKSAVLTCQSDSNNEPVVTQNIPYTDFPLTTIKLYLADQILLLPSEY</sequence>
<protein>
    <submittedName>
        <fullName evidence="2">DUF6876 family protein</fullName>
    </submittedName>
</protein>
<accession>A0ABV4WXR2</accession>
<keyword evidence="3" id="KW-1185">Reference proteome</keyword>
<dbReference type="Pfam" id="PF21781">
    <property type="entry name" value="DUF6876"/>
    <property type="match status" value="1"/>
</dbReference>
<feature type="domain" description="DUF6876" evidence="1">
    <location>
        <begin position="3"/>
        <end position="120"/>
    </location>
</feature>
<dbReference type="Proteomes" id="UP001576774">
    <property type="component" value="Unassembled WGS sequence"/>
</dbReference>
<reference evidence="2 3" key="1">
    <citation type="submission" date="2024-09" db="EMBL/GenBank/DDBJ databases">
        <title>Floridaenema gen nov. (Aerosakkonemataceae, Aerosakkonematales ord. nov., Cyanobacteria) from benthic tropical and subtropical fresh waters, with the description of four new species.</title>
        <authorList>
            <person name="Moretto J.A."/>
            <person name="Berthold D.E."/>
            <person name="Lefler F.W."/>
            <person name="Huang I.-S."/>
            <person name="Laughinghouse H. IV."/>
        </authorList>
    </citation>
    <scope>NUCLEOTIDE SEQUENCE [LARGE SCALE GENOMIC DNA]</scope>
    <source>
        <strain evidence="2 3">BLCC-F46</strain>
    </source>
</reference>
<organism evidence="2 3">
    <name type="scientific">Floridaenema aerugineum BLCC-F46</name>
    <dbReference type="NCBI Taxonomy" id="3153654"/>
    <lineage>
        <taxon>Bacteria</taxon>
        <taxon>Bacillati</taxon>
        <taxon>Cyanobacteriota</taxon>
        <taxon>Cyanophyceae</taxon>
        <taxon>Oscillatoriophycideae</taxon>
        <taxon>Aerosakkonematales</taxon>
        <taxon>Aerosakkonemataceae</taxon>
        <taxon>Floridanema</taxon>
        <taxon>Floridanema aerugineum</taxon>
    </lineage>
</organism>
<dbReference type="EMBL" id="JBHFNQ010000003">
    <property type="protein sequence ID" value="MFB2875310.1"/>
    <property type="molecule type" value="Genomic_DNA"/>
</dbReference>
<evidence type="ECO:0000313" key="2">
    <source>
        <dbReference type="EMBL" id="MFB2875310.1"/>
    </source>
</evidence>
<dbReference type="RefSeq" id="WP_413268476.1">
    <property type="nucleotide sequence ID" value="NZ_JBHFNQ010000003.1"/>
</dbReference>
<comment type="caution">
    <text evidence="2">The sequence shown here is derived from an EMBL/GenBank/DDBJ whole genome shotgun (WGS) entry which is preliminary data.</text>
</comment>
<evidence type="ECO:0000259" key="1">
    <source>
        <dbReference type="Pfam" id="PF21781"/>
    </source>
</evidence>
<proteinExistence type="predicted"/>
<gene>
    <name evidence="2" type="ORF">ACE1CC_00295</name>
</gene>
<evidence type="ECO:0000313" key="3">
    <source>
        <dbReference type="Proteomes" id="UP001576774"/>
    </source>
</evidence>
<name>A0ABV4WXR2_9CYAN</name>